<dbReference type="AlphaFoldDB" id="A0A1P8MVQ8"/>
<feature type="signal peptide" evidence="1">
    <location>
        <begin position="1"/>
        <end position="20"/>
    </location>
</feature>
<accession>A0A1P8MVQ8</accession>
<organism evidence="2 3">
    <name type="scientific">Tateyamaria omphalii</name>
    <dbReference type="NCBI Taxonomy" id="299262"/>
    <lineage>
        <taxon>Bacteria</taxon>
        <taxon>Pseudomonadati</taxon>
        <taxon>Pseudomonadota</taxon>
        <taxon>Alphaproteobacteria</taxon>
        <taxon>Rhodobacterales</taxon>
        <taxon>Roseobacteraceae</taxon>
        <taxon>Tateyamaria</taxon>
    </lineage>
</organism>
<dbReference type="EMBL" id="CP019312">
    <property type="protein sequence ID" value="APX12180.1"/>
    <property type="molecule type" value="Genomic_DNA"/>
</dbReference>
<evidence type="ECO:0000313" key="3">
    <source>
        <dbReference type="Proteomes" id="UP000186336"/>
    </source>
</evidence>
<evidence type="ECO:0000313" key="2">
    <source>
        <dbReference type="EMBL" id="APX12180.1"/>
    </source>
</evidence>
<gene>
    <name evidence="2" type="ORF">BWR18_11185</name>
</gene>
<sequence length="69" mass="7383">MTTASLAAFLNILGMALVSGDAQTITVHATDGDVHWHYVVNEWCTGAPHETPASFLAQIDPQYGPETGR</sequence>
<dbReference type="Proteomes" id="UP000186336">
    <property type="component" value="Chromosome"/>
</dbReference>
<keyword evidence="3" id="KW-1185">Reference proteome</keyword>
<dbReference type="RefSeq" id="WP_076628284.1">
    <property type="nucleotide sequence ID" value="NZ_CP019312.1"/>
</dbReference>
<dbReference type="STRING" id="299262.BWR18_11185"/>
<name>A0A1P8MVQ8_9RHOB</name>
<protein>
    <submittedName>
        <fullName evidence="2">Uncharacterized protein</fullName>
    </submittedName>
</protein>
<keyword evidence="1" id="KW-0732">Signal</keyword>
<evidence type="ECO:0000256" key="1">
    <source>
        <dbReference type="SAM" id="SignalP"/>
    </source>
</evidence>
<dbReference type="KEGG" id="tom:BWR18_11185"/>
<proteinExistence type="predicted"/>
<reference evidence="2 3" key="1">
    <citation type="submission" date="2017-01" db="EMBL/GenBank/DDBJ databases">
        <title>Complete genome of Tateyamaria omphalii DOK1-4 isolated from seawater in Dokdo.</title>
        <authorList>
            <person name="Kim J.H."/>
            <person name="Chi W.-J."/>
        </authorList>
    </citation>
    <scope>NUCLEOTIDE SEQUENCE [LARGE SCALE GENOMIC DNA]</scope>
    <source>
        <strain evidence="2 3">DOK1-4</strain>
    </source>
</reference>
<feature type="chain" id="PRO_5012907745" evidence="1">
    <location>
        <begin position="21"/>
        <end position="69"/>
    </location>
</feature>